<gene>
    <name evidence="1" type="ORF">FC39_GL000194</name>
</gene>
<dbReference type="eggNOG" id="ENOG5030ASG">
    <property type="taxonomic scope" value="Bacteria"/>
</dbReference>
<organism evidence="1 2">
    <name type="scientific">Lactobacillus hamsteri DSM 5661 = JCM 6256</name>
    <dbReference type="NCBI Taxonomy" id="1423754"/>
    <lineage>
        <taxon>Bacteria</taxon>
        <taxon>Bacillati</taxon>
        <taxon>Bacillota</taxon>
        <taxon>Bacilli</taxon>
        <taxon>Lactobacillales</taxon>
        <taxon>Lactobacillaceae</taxon>
        <taxon>Lactobacillus</taxon>
    </lineage>
</organism>
<dbReference type="PATRIC" id="fig|1423754.3.peg.205"/>
<dbReference type="EMBL" id="AZGI01000011">
    <property type="protein sequence ID" value="KRM40710.1"/>
    <property type="molecule type" value="Genomic_DNA"/>
</dbReference>
<dbReference type="STRING" id="1423754.FC39_GL000194"/>
<dbReference type="InterPro" id="IPR053916">
    <property type="entry name" value="DUF6978"/>
</dbReference>
<dbReference type="Proteomes" id="UP000051223">
    <property type="component" value="Unassembled WGS sequence"/>
</dbReference>
<sequence>MKRKRRKIMFSISLTQEQANQLLFELKVLAEKYDLKISANSINKLELSTKNKDKLVMTCTYRTKMNMHINIHEKSTGISLIRLNLDNKFHKNLNGEIIRDYRVNIFDLSEYCPKKGHFAYMKAYKLPYKKLNRPTNFVFAIMEVLNFTNTDFYEKLKVEMEENLI</sequence>
<evidence type="ECO:0000313" key="1">
    <source>
        <dbReference type="EMBL" id="KRM40710.1"/>
    </source>
</evidence>
<name>A0A0R1YLZ2_9LACO</name>
<dbReference type="Pfam" id="PF22398">
    <property type="entry name" value="DUF6978"/>
    <property type="match status" value="1"/>
</dbReference>
<proteinExistence type="predicted"/>
<comment type="caution">
    <text evidence="1">The sequence shown here is derived from an EMBL/GenBank/DDBJ whole genome shotgun (WGS) entry which is preliminary data.</text>
</comment>
<accession>A0A0R1YLZ2</accession>
<evidence type="ECO:0000313" key="2">
    <source>
        <dbReference type="Proteomes" id="UP000051223"/>
    </source>
</evidence>
<keyword evidence="2" id="KW-1185">Reference proteome</keyword>
<protein>
    <submittedName>
        <fullName evidence="1">Uncharacterized protein</fullName>
    </submittedName>
</protein>
<reference evidence="1 2" key="1">
    <citation type="journal article" date="2015" name="Genome Announc.">
        <title>Expanding the biotechnology potential of lactobacilli through comparative genomics of 213 strains and associated genera.</title>
        <authorList>
            <person name="Sun Z."/>
            <person name="Harris H.M."/>
            <person name="McCann A."/>
            <person name="Guo C."/>
            <person name="Argimon S."/>
            <person name="Zhang W."/>
            <person name="Yang X."/>
            <person name="Jeffery I.B."/>
            <person name="Cooney J.C."/>
            <person name="Kagawa T.F."/>
            <person name="Liu W."/>
            <person name="Song Y."/>
            <person name="Salvetti E."/>
            <person name="Wrobel A."/>
            <person name="Rasinkangas P."/>
            <person name="Parkhill J."/>
            <person name="Rea M.C."/>
            <person name="O'Sullivan O."/>
            <person name="Ritari J."/>
            <person name="Douillard F.P."/>
            <person name="Paul Ross R."/>
            <person name="Yang R."/>
            <person name="Briner A.E."/>
            <person name="Felis G.E."/>
            <person name="de Vos W.M."/>
            <person name="Barrangou R."/>
            <person name="Klaenhammer T.R."/>
            <person name="Caufield P.W."/>
            <person name="Cui Y."/>
            <person name="Zhang H."/>
            <person name="O'Toole P.W."/>
        </authorList>
    </citation>
    <scope>NUCLEOTIDE SEQUENCE [LARGE SCALE GENOMIC DNA]</scope>
    <source>
        <strain evidence="1 2">DSM 5661</strain>
    </source>
</reference>
<dbReference type="AlphaFoldDB" id="A0A0R1YLZ2"/>